<sequence length="137" mass="14952">MAISELISQNAEQDAVSALAEMVADHAFFLTTKPINDIYDVLFFGDGRKPIDIQLVEKILAHFAQEPAGPSAACDTNMNVVSGERIKDHPRDDLAVLLNPHLRERGMEQRVQALCDETGNASVVFCGEDDAAHLPHA</sequence>
<protein>
    <submittedName>
        <fullName evidence="1">Uncharacterized protein</fullName>
    </submittedName>
</protein>
<evidence type="ECO:0000313" key="2">
    <source>
        <dbReference type="Proteomes" id="UP000075636"/>
    </source>
</evidence>
<proteinExistence type="predicted"/>
<dbReference type="EMBL" id="LHZR01000105">
    <property type="protein sequence ID" value="KXV48208.1"/>
    <property type="molecule type" value="Genomic_DNA"/>
</dbReference>
<organism evidence="1 2">
    <name type="scientific">Gluconobacter albidus</name>
    <dbReference type="NCBI Taxonomy" id="318683"/>
    <lineage>
        <taxon>Bacteria</taxon>
        <taxon>Pseudomonadati</taxon>
        <taxon>Pseudomonadota</taxon>
        <taxon>Alphaproteobacteria</taxon>
        <taxon>Acetobacterales</taxon>
        <taxon>Acetobacteraceae</taxon>
        <taxon>Gluconobacter</taxon>
    </lineage>
</organism>
<accession>A0A149TJ37</accession>
<dbReference type="RefSeq" id="WP_062107977.1">
    <property type="nucleotide sequence ID" value="NZ_LHZR01000105.1"/>
</dbReference>
<reference evidence="1 2" key="1">
    <citation type="submission" date="2015-06" db="EMBL/GenBank/DDBJ databases">
        <title>Improved classification and identification of acetic acid bacteria using matrix-assisted laser desorption/ionization time-of-flight mass spectrometry; Gluconobacter nephelii and Gluconobacter uchimurae are later heterotypic synonyms of Gluconobacter japonicus and Gluconobacter oxydans, respectively.</title>
        <authorList>
            <person name="Li L."/>
            <person name="Cleenwerck I."/>
            <person name="De Vuyst L."/>
            <person name="Vandamme P."/>
        </authorList>
    </citation>
    <scope>NUCLEOTIDE SEQUENCE [LARGE SCALE GENOMIC DNA]</scope>
    <source>
        <strain evidence="1 2">LMG 1768</strain>
    </source>
</reference>
<gene>
    <name evidence="1" type="ORF">AD945_08360</name>
</gene>
<evidence type="ECO:0000313" key="1">
    <source>
        <dbReference type="EMBL" id="KXV48208.1"/>
    </source>
</evidence>
<dbReference type="Proteomes" id="UP000075636">
    <property type="component" value="Unassembled WGS sequence"/>
</dbReference>
<comment type="caution">
    <text evidence="1">The sequence shown here is derived from an EMBL/GenBank/DDBJ whole genome shotgun (WGS) entry which is preliminary data.</text>
</comment>
<name>A0A149TJ37_9PROT</name>
<dbReference type="AlphaFoldDB" id="A0A149TJ37"/>